<dbReference type="EMBL" id="AUND01000041">
    <property type="protein sequence ID" value="KEO50795.1"/>
    <property type="molecule type" value="Genomic_DNA"/>
</dbReference>
<dbReference type="Proteomes" id="UP000027432">
    <property type="component" value="Unassembled WGS sequence"/>
</dbReference>
<sequence>MRPELTTRRRALRLAFERYIEADRAWRMAIRGLNDWFPKGAPLHSGMIGNPGSRVRRLFDARSRALLHFEIAQVKMTTAKQRLAERSNRNVRRVLLIGPPGQ</sequence>
<dbReference type="RefSeq" id="WP_038079978.1">
    <property type="nucleotide sequence ID" value="NZ_AUND01000041.1"/>
</dbReference>
<dbReference type="eggNOG" id="ENOG50331JG">
    <property type="taxonomic scope" value="Bacteria"/>
</dbReference>
<comment type="caution">
    <text evidence="1">The sequence shown here is derived from an EMBL/GenBank/DDBJ whole genome shotgun (WGS) entry which is preliminary data.</text>
</comment>
<organism evidence="1 2">
    <name type="scientific">Thioclava pacifica DSM 10166</name>
    <dbReference type="NCBI Taxonomy" id="1353537"/>
    <lineage>
        <taxon>Bacteria</taxon>
        <taxon>Pseudomonadati</taxon>
        <taxon>Pseudomonadota</taxon>
        <taxon>Alphaproteobacteria</taxon>
        <taxon>Rhodobacterales</taxon>
        <taxon>Paracoccaceae</taxon>
        <taxon>Thioclava</taxon>
    </lineage>
</organism>
<evidence type="ECO:0000313" key="1">
    <source>
        <dbReference type="EMBL" id="KEO50795.1"/>
    </source>
</evidence>
<dbReference type="STRING" id="1353537.TP2_14300"/>
<keyword evidence="2" id="KW-1185">Reference proteome</keyword>
<accession>A0A074J4F4</accession>
<name>A0A074J4F4_9RHOB</name>
<protein>
    <submittedName>
        <fullName evidence="1">Uncharacterized protein</fullName>
    </submittedName>
</protein>
<reference evidence="1 2" key="1">
    <citation type="submission" date="2013-07" db="EMBL/GenBank/DDBJ databases">
        <title>Thioclava pacifica DSM 10166 Genome Sequencing.</title>
        <authorList>
            <person name="Lai Q."/>
            <person name="Shao Z."/>
        </authorList>
    </citation>
    <scope>NUCLEOTIDE SEQUENCE [LARGE SCALE GENOMIC DNA]</scope>
    <source>
        <strain evidence="1 2">DSM 10166</strain>
    </source>
</reference>
<gene>
    <name evidence="1" type="ORF">TP2_14300</name>
</gene>
<dbReference type="AlphaFoldDB" id="A0A074J4F4"/>
<dbReference type="OrthoDB" id="7866726at2"/>
<evidence type="ECO:0000313" key="2">
    <source>
        <dbReference type="Proteomes" id="UP000027432"/>
    </source>
</evidence>
<proteinExistence type="predicted"/>